<keyword evidence="1" id="KW-1133">Transmembrane helix</keyword>
<evidence type="ECO:0000256" key="1">
    <source>
        <dbReference type="SAM" id="Phobius"/>
    </source>
</evidence>
<keyword evidence="3" id="KW-1185">Reference proteome</keyword>
<dbReference type="PROSITE" id="PS51257">
    <property type="entry name" value="PROKAR_LIPOPROTEIN"/>
    <property type="match status" value="1"/>
</dbReference>
<keyword evidence="1" id="KW-0472">Membrane</keyword>
<feature type="transmembrane region" description="Helical" evidence="1">
    <location>
        <begin position="36"/>
        <end position="58"/>
    </location>
</feature>
<organism evidence="2 3">
    <name type="scientific">Urbifossiella limnaea</name>
    <dbReference type="NCBI Taxonomy" id="2528023"/>
    <lineage>
        <taxon>Bacteria</taxon>
        <taxon>Pseudomonadati</taxon>
        <taxon>Planctomycetota</taxon>
        <taxon>Planctomycetia</taxon>
        <taxon>Gemmatales</taxon>
        <taxon>Gemmataceae</taxon>
        <taxon>Urbifossiella</taxon>
    </lineage>
</organism>
<dbReference type="KEGG" id="uli:ETAA1_52570"/>
<gene>
    <name evidence="2" type="ORF">ETAA1_52570</name>
</gene>
<sequence>MSKPRYFLLLAVGILALGCFIIIRREDVKPEECSQYLGMTCIVLAICVAALIEALQAVHKRVEELERKLAGK</sequence>
<keyword evidence="1" id="KW-0812">Transmembrane</keyword>
<dbReference type="AlphaFoldDB" id="A0A517Y0I0"/>
<evidence type="ECO:0000313" key="2">
    <source>
        <dbReference type="EMBL" id="QDU23263.1"/>
    </source>
</evidence>
<accession>A0A517Y0I0</accession>
<evidence type="ECO:0000313" key="3">
    <source>
        <dbReference type="Proteomes" id="UP000319576"/>
    </source>
</evidence>
<reference evidence="2 3" key="1">
    <citation type="submission" date="2019-02" db="EMBL/GenBank/DDBJ databases">
        <title>Deep-cultivation of Planctomycetes and their phenomic and genomic characterization uncovers novel biology.</title>
        <authorList>
            <person name="Wiegand S."/>
            <person name="Jogler M."/>
            <person name="Boedeker C."/>
            <person name="Pinto D."/>
            <person name="Vollmers J."/>
            <person name="Rivas-Marin E."/>
            <person name="Kohn T."/>
            <person name="Peeters S.H."/>
            <person name="Heuer A."/>
            <person name="Rast P."/>
            <person name="Oberbeckmann S."/>
            <person name="Bunk B."/>
            <person name="Jeske O."/>
            <person name="Meyerdierks A."/>
            <person name="Storesund J.E."/>
            <person name="Kallscheuer N."/>
            <person name="Luecker S."/>
            <person name="Lage O.M."/>
            <person name="Pohl T."/>
            <person name="Merkel B.J."/>
            <person name="Hornburger P."/>
            <person name="Mueller R.-W."/>
            <person name="Bruemmer F."/>
            <person name="Labrenz M."/>
            <person name="Spormann A.M."/>
            <person name="Op den Camp H."/>
            <person name="Overmann J."/>
            <person name="Amann R."/>
            <person name="Jetten M.S.M."/>
            <person name="Mascher T."/>
            <person name="Medema M.H."/>
            <person name="Devos D.P."/>
            <person name="Kaster A.-K."/>
            <person name="Ovreas L."/>
            <person name="Rohde M."/>
            <person name="Galperin M.Y."/>
            <person name="Jogler C."/>
        </authorList>
    </citation>
    <scope>NUCLEOTIDE SEQUENCE [LARGE SCALE GENOMIC DNA]</scope>
    <source>
        <strain evidence="2 3">ETA_A1</strain>
    </source>
</reference>
<dbReference type="RefSeq" id="WP_145243393.1">
    <property type="nucleotide sequence ID" value="NZ_CP036273.1"/>
</dbReference>
<proteinExistence type="predicted"/>
<protein>
    <submittedName>
        <fullName evidence="2">Uncharacterized protein</fullName>
    </submittedName>
</protein>
<feature type="transmembrane region" description="Helical" evidence="1">
    <location>
        <begin position="7"/>
        <end position="24"/>
    </location>
</feature>
<name>A0A517Y0I0_9BACT</name>
<dbReference type="Proteomes" id="UP000319576">
    <property type="component" value="Chromosome"/>
</dbReference>
<dbReference type="EMBL" id="CP036273">
    <property type="protein sequence ID" value="QDU23263.1"/>
    <property type="molecule type" value="Genomic_DNA"/>
</dbReference>